<comment type="caution">
    <text evidence="2">The sequence shown here is derived from an EMBL/GenBank/DDBJ whole genome shotgun (WGS) entry which is preliminary data.</text>
</comment>
<reference evidence="2 3" key="1">
    <citation type="journal article" date="2020" name="Microb. Genom.">
        <title>Genetic diversity of clinical and environmental Mucorales isolates obtained from an investigation of mucormycosis cases among solid organ transplant recipients.</title>
        <authorList>
            <person name="Nguyen M.H."/>
            <person name="Kaul D."/>
            <person name="Muto C."/>
            <person name="Cheng S.J."/>
            <person name="Richter R.A."/>
            <person name="Bruno V.M."/>
            <person name="Liu G."/>
            <person name="Beyhan S."/>
            <person name="Sundermann A.J."/>
            <person name="Mounaud S."/>
            <person name="Pasculle A.W."/>
            <person name="Nierman W.C."/>
            <person name="Driscoll E."/>
            <person name="Cumbie R."/>
            <person name="Clancy C.J."/>
            <person name="Dupont C.L."/>
        </authorList>
    </citation>
    <scope>NUCLEOTIDE SEQUENCE [LARGE SCALE GENOMIC DNA]</scope>
    <source>
        <strain evidence="2 3">GL24</strain>
    </source>
</reference>
<proteinExistence type="predicted"/>
<gene>
    <name evidence="2" type="ORF">G6F50_014843</name>
</gene>
<evidence type="ECO:0000313" key="3">
    <source>
        <dbReference type="Proteomes" id="UP000740926"/>
    </source>
</evidence>
<name>A0A9P6Y1W2_9FUNG</name>
<organism evidence="2 3">
    <name type="scientific">Rhizopus delemar</name>
    <dbReference type="NCBI Taxonomy" id="936053"/>
    <lineage>
        <taxon>Eukaryota</taxon>
        <taxon>Fungi</taxon>
        <taxon>Fungi incertae sedis</taxon>
        <taxon>Mucoromycota</taxon>
        <taxon>Mucoromycotina</taxon>
        <taxon>Mucoromycetes</taxon>
        <taxon>Mucorales</taxon>
        <taxon>Mucorineae</taxon>
        <taxon>Rhizopodaceae</taxon>
        <taxon>Rhizopus</taxon>
    </lineage>
</organism>
<feature type="region of interest" description="Disordered" evidence="1">
    <location>
        <begin position="190"/>
        <end position="211"/>
    </location>
</feature>
<evidence type="ECO:0000313" key="2">
    <source>
        <dbReference type="EMBL" id="KAG1537547.1"/>
    </source>
</evidence>
<evidence type="ECO:0000256" key="1">
    <source>
        <dbReference type="SAM" id="MobiDB-lite"/>
    </source>
</evidence>
<dbReference type="Proteomes" id="UP000740926">
    <property type="component" value="Unassembled WGS sequence"/>
</dbReference>
<dbReference type="AlphaFoldDB" id="A0A9P6Y1W2"/>
<sequence>MRISTGTDTPLPVQVMRLESSRRSTWPAPIKRLTPFEPGALNTSTVLPSPVTAHLAVDLDGVFQRAGRRCRQDLEDRGVLRRAGRRTTHPVAVVGHQFGRQVHALPGPAAGLQQRATLDHQRTQCLLVEGRDAATGAEDAGNVARRRIDVGVQVERVLLADACLEGIIDLCLPGLVDFILGRRDQRAEGLARSAPAHRPAPGPRSVRNLRC</sequence>
<accession>A0A9P6Y1W2</accession>
<dbReference type="EMBL" id="JAANIU010007514">
    <property type="protein sequence ID" value="KAG1537547.1"/>
    <property type="molecule type" value="Genomic_DNA"/>
</dbReference>
<keyword evidence="3" id="KW-1185">Reference proteome</keyword>
<protein>
    <submittedName>
        <fullName evidence="2">Uncharacterized protein</fullName>
    </submittedName>
</protein>